<dbReference type="EMBL" id="ML732172">
    <property type="protein sequence ID" value="KAB8077179.1"/>
    <property type="molecule type" value="Genomic_DNA"/>
</dbReference>
<dbReference type="OrthoDB" id="188042at2759"/>
<dbReference type="InterPro" id="IPR009291">
    <property type="entry name" value="Vps62"/>
</dbReference>
<keyword evidence="2" id="KW-1185">Reference proteome</keyword>
<evidence type="ECO:0000313" key="2">
    <source>
        <dbReference type="Proteomes" id="UP000326565"/>
    </source>
</evidence>
<protein>
    <recommendedName>
        <fullName evidence="3">Vacuolar protein sorting-associated protein 62</fullName>
    </recommendedName>
</protein>
<dbReference type="AlphaFoldDB" id="A0A5N5X8Y0"/>
<gene>
    <name evidence="1" type="ORF">BDV29DRAFT_68643</name>
</gene>
<dbReference type="PANTHER" id="PTHR48174:SF5">
    <property type="entry name" value="VACUOLAR PROTEIN SORTING-ASSOCIATED PROTEIN 62"/>
    <property type="match status" value="1"/>
</dbReference>
<evidence type="ECO:0000313" key="1">
    <source>
        <dbReference type="EMBL" id="KAB8077179.1"/>
    </source>
</evidence>
<proteinExistence type="predicted"/>
<name>A0A5N5X8Y0_9EURO</name>
<evidence type="ECO:0008006" key="3">
    <source>
        <dbReference type="Google" id="ProtNLM"/>
    </source>
</evidence>
<accession>A0A5N5X8Y0</accession>
<dbReference type="PANTHER" id="PTHR48174">
    <property type="entry name" value="DUF946 FAMILY PROTEIN"/>
    <property type="match status" value="1"/>
</dbReference>
<dbReference type="Pfam" id="PF06101">
    <property type="entry name" value="Vps62"/>
    <property type="match status" value="1"/>
</dbReference>
<reference evidence="1 2" key="1">
    <citation type="submission" date="2019-04" db="EMBL/GenBank/DDBJ databases">
        <title>Friends and foes A comparative genomics study of 23 Aspergillus species from section Flavi.</title>
        <authorList>
            <consortium name="DOE Joint Genome Institute"/>
            <person name="Kjaerbolling I."/>
            <person name="Vesth T."/>
            <person name="Frisvad J.C."/>
            <person name="Nybo J.L."/>
            <person name="Theobald S."/>
            <person name="Kildgaard S."/>
            <person name="Isbrandt T."/>
            <person name="Kuo A."/>
            <person name="Sato A."/>
            <person name="Lyhne E.K."/>
            <person name="Kogle M.E."/>
            <person name="Wiebenga A."/>
            <person name="Kun R.S."/>
            <person name="Lubbers R.J."/>
            <person name="Makela M.R."/>
            <person name="Barry K."/>
            <person name="Chovatia M."/>
            <person name="Clum A."/>
            <person name="Daum C."/>
            <person name="Haridas S."/>
            <person name="He G."/>
            <person name="LaButti K."/>
            <person name="Lipzen A."/>
            <person name="Mondo S."/>
            <person name="Riley R."/>
            <person name="Salamov A."/>
            <person name="Simmons B.A."/>
            <person name="Magnuson J.K."/>
            <person name="Henrissat B."/>
            <person name="Mortensen U.H."/>
            <person name="Larsen T.O."/>
            <person name="Devries R.P."/>
            <person name="Grigoriev I.V."/>
            <person name="Machida M."/>
            <person name="Baker S.E."/>
            <person name="Andersen M.R."/>
        </authorList>
    </citation>
    <scope>NUCLEOTIDE SEQUENCE [LARGE SCALE GENOMIC DNA]</scope>
    <source>
        <strain evidence="1 2">CBS 151.66</strain>
    </source>
</reference>
<organism evidence="1 2">
    <name type="scientific">Aspergillus leporis</name>
    <dbReference type="NCBI Taxonomy" id="41062"/>
    <lineage>
        <taxon>Eukaryota</taxon>
        <taxon>Fungi</taxon>
        <taxon>Dikarya</taxon>
        <taxon>Ascomycota</taxon>
        <taxon>Pezizomycotina</taxon>
        <taxon>Eurotiomycetes</taxon>
        <taxon>Eurotiomycetidae</taxon>
        <taxon>Eurotiales</taxon>
        <taxon>Aspergillaceae</taxon>
        <taxon>Aspergillus</taxon>
        <taxon>Aspergillus subgen. Circumdati</taxon>
    </lineage>
</organism>
<dbReference type="Proteomes" id="UP000326565">
    <property type="component" value="Unassembled WGS sequence"/>
</dbReference>
<sequence>MYWNMVGSFKGLFFFLAQYSNNASAPLLWLHSEEVYNPSDIEEQLAHTTPLVDWKLVKGAPSPVTLNNLDQLNGHGNTSVYLSSQEGIDHLPSWFEGVKPDQEGRTNGAVSSALILRDHGKGILDAYYFYFYAYNQGNTVLGMEFGDHVGDWEHNMIRFSDGVPQAIWYSQHASGQAFTYGATERKGKRPIGYVGNGTHAVYAIPGKHDHTIPGLNLPNGLIVDDTDRGTLWDPTLSAYAYDYDAAEGTFQPYDSGYPVNWLSFNGQWGEDALPGGPELFGQKKYAAGPNGPKYKKLVREKVCPGNPCVVLPFRIWENQMSEEHCR</sequence>